<reference evidence="2 3" key="1">
    <citation type="submission" date="2023-05" db="EMBL/GenBank/DDBJ databases">
        <title>A 100% complete, gapless, phased diploid assembly of the Scenedesmus obliquus UTEX 3031 genome.</title>
        <authorList>
            <person name="Biondi T.C."/>
            <person name="Hanschen E.R."/>
            <person name="Kwon T."/>
            <person name="Eng W."/>
            <person name="Kruse C.P.S."/>
            <person name="Koehler S.I."/>
            <person name="Kunde Y."/>
            <person name="Gleasner C.D."/>
            <person name="You Mak K.T."/>
            <person name="Polle J."/>
            <person name="Hovde B.T."/>
            <person name="Starkenburg S.R."/>
        </authorList>
    </citation>
    <scope>NUCLEOTIDE SEQUENCE [LARGE SCALE GENOMIC DNA]</scope>
    <source>
        <strain evidence="2 3">DOE0152z</strain>
    </source>
</reference>
<dbReference type="Gene3D" id="2.60.40.10">
    <property type="entry name" value="Immunoglobulins"/>
    <property type="match status" value="2"/>
</dbReference>
<accession>A0ABY8UIY7</accession>
<dbReference type="CDD" id="cd05467">
    <property type="entry name" value="CBM20"/>
    <property type="match status" value="2"/>
</dbReference>
<dbReference type="PANTHER" id="PTHR15048">
    <property type="entry name" value="STARCH-BINDING DOMAIN-CONTAINING PROTEIN 1"/>
    <property type="match status" value="1"/>
</dbReference>
<dbReference type="Pfam" id="PF00686">
    <property type="entry name" value="CBM_20"/>
    <property type="match status" value="2"/>
</dbReference>
<proteinExistence type="predicted"/>
<dbReference type="SMART" id="SM01065">
    <property type="entry name" value="CBM_2"/>
    <property type="match status" value="2"/>
</dbReference>
<dbReference type="SUPFAM" id="SSF49452">
    <property type="entry name" value="Starch-binding domain-like"/>
    <property type="match status" value="2"/>
</dbReference>
<dbReference type="PROSITE" id="PS51166">
    <property type="entry name" value="CBM20"/>
    <property type="match status" value="2"/>
</dbReference>
<protein>
    <recommendedName>
        <fullName evidence="1">CBM20 domain-containing protein</fullName>
    </recommendedName>
</protein>
<evidence type="ECO:0000259" key="1">
    <source>
        <dbReference type="PROSITE" id="PS51166"/>
    </source>
</evidence>
<keyword evidence="3" id="KW-1185">Reference proteome</keyword>
<dbReference type="InterPro" id="IPR013783">
    <property type="entry name" value="Ig-like_fold"/>
</dbReference>
<feature type="domain" description="CBM20" evidence="1">
    <location>
        <begin position="296"/>
        <end position="381"/>
    </location>
</feature>
<dbReference type="InterPro" id="IPR013784">
    <property type="entry name" value="Carb-bd-like_fold"/>
</dbReference>
<sequence>MQQASKPLFIRPVAEVSDVAVVRDDACQAGQHGTSSAWQVLPDRGNENSSPSVSSGAAFAALHSTATDVVKVVELRAATAAAEGAVDAAAASPAAAAGVTLPLPASAVPKEAAQQHGALLTQFSLSYGCSFGQHVAVTGSSAQLGCWDPLKAVPLTWHAGDTWKGRLHLPIPSDRPLEYKFIIRNADNSVHCWQDGPNITLAKPGMALAAVAGAAAGNAVLQQLVLDVRDSWDQALHSQRLLPGLRQQQQQQQQEAVVQQQVPPVPDVLAADVEAPVPAAAAAAATPTPDTAAAAVAASQSQRVQFSTQLKLDFGQAVAVLGSCSSLGEWQASRAVQLQWSDGHRWSGTAELPAGEAVKYKYVVLSPDGSLRLLLLAWLQL</sequence>
<dbReference type="Proteomes" id="UP001244341">
    <property type="component" value="Chromosome 12b"/>
</dbReference>
<dbReference type="PANTHER" id="PTHR15048:SF0">
    <property type="entry name" value="STARCH-BINDING DOMAIN-CONTAINING PROTEIN 1"/>
    <property type="match status" value="1"/>
</dbReference>
<organism evidence="2 3">
    <name type="scientific">Tetradesmus obliquus</name>
    <name type="common">Green alga</name>
    <name type="synonym">Acutodesmus obliquus</name>
    <dbReference type="NCBI Taxonomy" id="3088"/>
    <lineage>
        <taxon>Eukaryota</taxon>
        <taxon>Viridiplantae</taxon>
        <taxon>Chlorophyta</taxon>
        <taxon>core chlorophytes</taxon>
        <taxon>Chlorophyceae</taxon>
        <taxon>CS clade</taxon>
        <taxon>Sphaeropleales</taxon>
        <taxon>Scenedesmaceae</taxon>
        <taxon>Tetradesmus</taxon>
    </lineage>
</organism>
<dbReference type="InterPro" id="IPR002044">
    <property type="entry name" value="CBM20"/>
</dbReference>
<evidence type="ECO:0000313" key="2">
    <source>
        <dbReference type="EMBL" id="WIA20618.1"/>
    </source>
</evidence>
<name>A0ABY8UIY7_TETOB</name>
<evidence type="ECO:0000313" key="3">
    <source>
        <dbReference type="Proteomes" id="UP001244341"/>
    </source>
</evidence>
<feature type="domain" description="CBM20" evidence="1">
    <location>
        <begin position="113"/>
        <end position="234"/>
    </location>
</feature>
<gene>
    <name evidence="2" type="ORF">OEZ85_005001</name>
</gene>
<dbReference type="EMBL" id="CP126219">
    <property type="protein sequence ID" value="WIA20618.1"/>
    <property type="molecule type" value="Genomic_DNA"/>
</dbReference>